<dbReference type="GO" id="GO:0005739">
    <property type="term" value="C:mitochondrion"/>
    <property type="evidence" value="ECO:0007669"/>
    <property type="project" value="UniProtKB-SubCell"/>
</dbReference>
<evidence type="ECO:0000313" key="16">
    <source>
        <dbReference type="Proteomes" id="UP000594262"/>
    </source>
</evidence>
<dbReference type="EnsemblMetazoa" id="CLYHEMT017480.1">
    <property type="protein sequence ID" value="CLYHEMP017480.1"/>
    <property type="gene ID" value="CLYHEMG017480"/>
</dbReference>
<comment type="subunit">
    <text evidence="12">Heterodimer of an alpha and a beta subunit. The beta subunit determines specificity for GTP.</text>
</comment>
<keyword evidence="16" id="KW-1185">Reference proteome</keyword>
<evidence type="ECO:0000256" key="4">
    <source>
        <dbReference type="ARBA" id="ARBA00022723"/>
    </source>
</evidence>
<dbReference type="PANTHER" id="PTHR11815">
    <property type="entry name" value="SUCCINYL-COA SYNTHETASE BETA CHAIN"/>
    <property type="match status" value="1"/>
</dbReference>
<dbReference type="GO" id="GO:0005524">
    <property type="term" value="F:ATP binding"/>
    <property type="evidence" value="ECO:0007669"/>
    <property type="project" value="UniProtKB-UniRule"/>
</dbReference>
<proteinExistence type="inferred from homology"/>
<dbReference type="InterPro" id="IPR016102">
    <property type="entry name" value="Succinyl-CoA_synth-like"/>
</dbReference>
<feature type="site" description="Important for substrate specificity" evidence="13">
    <location>
        <position position="97"/>
    </location>
</feature>
<dbReference type="GO" id="GO:0006104">
    <property type="term" value="P:succinyl-CoA metabolic process"/>
    <property type="evidence" value="ECO:0007669"/>
    <property type="project" value="TreeGrafter"/>
</dbReference>
<organism evidence="15 16">
    <name type="scientific">Clytia hemisphaerica</name>
    <dbReference type="NCBI Taxonomy" id="252671"/>
    <lineage>
        <taxon>Eukaryota</taxon>
        <taxon>Metazoa</taxon>
        <taxon>Cnidaria</taxon>
        <taxon>Hydrozoa</taxon>
        <taxon>Hydroidolina</taxon>
        <taxon>Leptothecata</taxon>
        <taxon>Obeliida</taxon>
        <taxon>Clytiidae</taxon>
        <taxon>Clytia</taxon>
    </lineage>
</organism>
<comment type="catalytic activity">
    <reaction evidence="10">
        <text>GTP + succinate + CoA = succinyl-CoA + GDP + phosphate</text>
        <dbReference type="Rhea" id="RHEA:22120"/>
        <dbReference type="ChEBI" id="CHEBI:30031"/>
        <dbReference type="ChEBI" id="CHEBI:37565"/>
        <dbReference type="ChEBI" id="CHEBI:43474"/>
        <dbReference type="ChEBI" id="CHEBI:57287"/>
        <dbReference type="ChEBI" id="CHEBI:57292"/>
        <dbReference type="ChEBI" id="CHEBI:58189"/>
        <dbReference type="EC" id="6.2.1.4"/>
    </reaction>
</comment>
<feature type="binding site" evidence="13">
    <location>
        <position position="326"/>
    </location>
    <ligand>
        <name>substrate</name>
        <note>ligand shared with subunit alpha</note>
    </ligand>
</feature>
<dbReference type="InterPro" id="IPR011761">
    <property type="entry name" value="ATP-grasp"/>
</dbReference>
<comment type="function">
    <text evidence="11">GTP-specific succinyl-CoA synthetase functions in the citric acid cycle (TCA), coupling the hydrolysis of succinyl-CoA to the synthesis of GTP and thus represents the only step of substrate-level phosphorylation in the TCA. The beta subunit provides nucleotide specificity of the enzyme and binds the substrate succinate, while the binding sites for coenzyme A and phosphate are found in the alpha subunit.</text>
</comment>
<dbReference type="EC" id="6.2.1.5" evidence="13"/>
<dbReference type="PANTHER" id="PTHR11815:SF1">
    <property type="entry name" value="SUCCINATE--COA LIGASE [ADP-FORMING] SUBUNIT BETA, MITOCHONDRIAL"/>
    <property type="match status" value="1"/>
</dbReference>
<dbReference type="Gene3D" id="3.40.50.261">
    <property type="entry name" value="Succinyl-CoA synthetase domains"/>
    <property type="match status" value="1"/>
</dbReference>
<keyword evidence="3 13" id="KW-0436">Ligase</keyword>
<evidence type="ECO:0000313" key="15">
    <source>
        <dbReference type="EnsemblMetazoa" id="CLYHEMP017480.1"/>
    </source>
</evidence>
<evidence type="ECO:0000256" key="1">
    <source>
        <dbReference type="ARBA" id="ARBA00005064"/>
    </source>
</evidence>
<feature type="binding site" evidence="13">
    <location>
        <begin position="108"/>
        <end position="110"/>
    </location>
    <ligand>
        <name>ATP</name>
        <dbReference type="ChEBI" id="CHEBI:30616"/>
    </ligand>
</feature>
<feature type="binding site" evidence="13">
    <location>
        <position position="261"/>
    </location>
    <ligand>
        <name>Mg(2+)</name>
        <dbReference type="ChEBI" id="CHEBI:18420"/>
    </ligand>
</feature>
<comment type="pathway">
    <text evidence="1 13">Carbohydrate metabolism; tricarboxylic acid cycle; succinate from succinyl-CoA (ligase route): step 1/1.</text>
</comment>
<dbReference type="Gene3D" id="3.30.470.20">
    <property type="entry name" value="ATP-grasp fold, B domain"/>
    <property type="match status" value="1"/>
</dbReference>
<dbReference type="InterPro" id="IPR005811">
    <property type="entry name" value="SUCC_ACL_C"/>
</dbReference>
<keyword evidence="8" id="KW-0809">Transit peptide</keyword>
<dbReference type="InterPro" id="IPR013815">
    <property type="entry name" value="ATP_grasp_subdomain_1"/>
</dbReference>
<dbReference type="GO" id="GO:0000287">
    <property type="term" value="F:magnesium ion binding"/>
    <property type="evidence" value="ECO:0007669"/>
    <property type="project" value="UniProtKB-UniRule"/>
</dbReference>
<reference evidence="15" key="1">
    <citation type="submission" date="2021-01" db="UniProtKB">
        <authorList>
            <consortium name="EnsemblMetazoa"/>
        </authorList>
    </citation>
    <scope>IDENTIFICATION</scope>
</reference>
<evidence type="ECO:0000256" key="10">
    <source>
        <dbReference type="ARBA" id="ARBA00052879"/>
    </source>
</evidence>
<accession>A0A7M5X5D9</accession>
<dbReference type="Pfam" id="PF00549">
    <property type="entry name" value="Ligase_CoA"/>
    <property type="match status" value="1"/>
</dbReference>
<dbReference type="OrthoDB" id="1552at2759"/>
<dbReference type="PIRSF" id="PIRSF001554">
    <property type="entry name" value="SucCS_beta"/>
    <property type="match status" value="1"/>
</dbReference>
<dbReference type="FunFam" id="3.40.50.261:FF:000001">
    <property type="entry name" value="Succinate--CoA ligase [ADP-forming] subunit beta"/>
    <property type="match status" value="1"/>
</dbReference>
<dbReference type="Proteomes" id="UP000594262">
    <property type="component" value="Unplaced"/>
</dbReference>
<evidence type="ECO:0000256" key="12">
    <source>
        <dbReference type="ARBA" id="ARBA00063570"/>
    </source>
</evidence>
<dbReference type="Pfam" id="PF08442">
    <property type="entry name" value="ATP-grasp_2"/>
    <property type="match status" value="1"/>
</dbReference>
<evidence type="ECO:0000256" key="9">
    <source>
        <dbReference type="ARBA" id="ARBA00023128"/>
    </source>
</evidence>
<dbReference type="HAMAP" id="MF_03220">
    <property type="entry name" value="Succ_CoA_betaA_euk"/>
    <property type="match status" value="1"/>
</dbReference>
<evidence type="ECO:0000256" key="2">
    <source>
        <dbReference type="ARBA" id="ARBA00022532"/>
    </source>
</evidence>
<protein>
    <recommendedName>
        <fullName evidence="13">Succinate--CoA ligase [ADP-forming] subunit beta, mitochondrial</fullName>
        <ecNumber evidence="13">6.2.1.5</ecNumber>
    </recommendedName>
    <alternativeName>
        <fullName evidence="13">ATP-specific succinyl-CoA synthetase subunit beta</fullName>
        <shortName evidence="13">A-SCS</shortName>
    </alternativeName>
    <alternativeName>
        <fullName evidence="13">Succinyl-CoA synthetase beta-A chain</fullName>
        <shortName evidence="13">SCS-betaA</shortName>
    </alternativeName>
</protein>
<dbReference type="InterPro" id="IPR013650">
    <property type="entry name" value="ATP-grasp_succ-CoA_synth-type"/>
</dbReference>
<dbReference type="PROSITE" id="PS01217">
    <property type="entry name" value="SUCCINYL_COA_LIG_3"/>
    <property type="match status" value="1"/>
</dbReference>
<dbReference type="HAMAP" id="MF_00558">
    <property type="entry name" value="Succ_CoA_beta"/>
    <property type="match status" value="1"/>
</dbReference>
<dbReference type="SUPFAM" id="SSF56059">
    <property type="entry name" value="Glutathione synthetase ATP-binding domain-like"/>
    <property type="match status" value="1"/>
</dbReference>
<dbReference type="GO" id="GO:0004776">
    <property type="term" value="F:succinate-CoA ligase (GDP-forming) activity"/>
    <property type="evidence" value="ECO:0007669"/>
    <property type="project" value="UniProtKB-EC"/>
</dbReference>
<keyword evidence="7 13" id="KW-0460">Magnesium</keyword>
<evidence type="ECO:0000256" key="3">
    <source>
        <dbReference type="ARBA" id="ARBA00022598"/>
    </source>
</evidence>
<keyword evidence="5 13" id="KW-0547">Nucleotide-binding</keyword>
<evidence type="ECO:0000256" key="7">
    <source>
        <dbReference type="ARBA" id="ARBA00022842"/>
    </source>
</evidence>
<evidence type="ECO:0000256" key="6">
    <source>
        <dbReference type="ARBA" id="ARBA00022840"/>
    </source>
</evidence>
<keyword evidence="6 13" id="KW-0067">ATP-binding</keyword>
<dbReference type="NCBIfam" id="NF001913">
    <property type="entry name" value="PRK00696.1"/>
    <property type="match status" value="1"/>
</dbReference>
<dbReference type="RefSeq" id="XP_066915398.1">
    <property type="nucleotide sequence ID" value="XM_067059297.1"/>
</dbReference>
<dbReference type="GO" id="GO:0042709">
    <property type="term" value="C:succinate-CoA ligase complex"/>
    <property type="evidence" value="ECO:0007669"/>
    <property type="project" value="TreeGrafter"/>
</dbReference>
<evidence type="ECO:0000256" key="5">
    <source>
        <dbReference type="ARBA" id="ARBA00022741"/>
    </source>
</evidence>
<sequence>MAATGLSRSLRSCLCFTGKNLARTNSRDYNALSSSLPALSAAHQRHNPTINQKRNLAVHEYIALDILRKAGITVPRGGVARTPDEASKIAKSLETHDFVVKAQVLAGGRGKGTFDSGLKGGVKIVYSPEEVEDVSSKMLGNKLHTIQTGTVGRPCNEVLIVERLYPRREYYFAITLDRAAKGPLLIASSQGGMSIEDVARENPDAIIRQPVDIYKGLDRETAINFAERVGFPGSNKEAAADLFLKLYDVFLQNDCTLLEINPFTELNDGGVLCMDAKLNFDDNSLYRHKEIAELKDWSQEDPREVEATQHDLNYIGLDGSIGCLVNGAGLAMATMDIIKLHGGSPANFLDVGGGATAEAVTSAFRLISSDHNVKAILVNIFGGIMKCDVIAEGIIEAAKTLNLNIPLVVRLQGTNVEDAKALIANSGMRILPCDDLEDAAKMVVKLADIVSLAHEASLNVSFKLPI</sequence>
<dbReference type="AlphaFoldDB" id="A0A7M5X5D9"/>
<evidence type="ECO:0000256" key="8">
    <source>
        <dbReference type="ARBA" id="ARBA00022946"/>
    </source>
</evidence>
<dbReference type="NCBIfam" id="TIGR01016">
    <property type="entry name" value="sucCoAbeta"/>
    <property type="match status" value="1"/>
</dbReference>
<feature type="site" description="Important for substrate specificity" evidence="13">
    <location>
        <position position="165"/>
    </location>
</feature>
<evidence type="ECO:0000259" key="14">
    <source>
        <dbReference type="PROSITE" id="PS50975"/>
    </source>
</evidence>
<dbReference type="FunFam" id="3.30.470.20:FF:000002">
    <property type="entry name" value="Succinate--CoA ligase [ADP-forming] subunit beta"/>
    <property type="match status" value="1"/>
</dbReference>
<keyword evidence="2 13" id="KW-0816">Tricarboxylic acid cycle</keyword>
<dbReference type="InterPro" id="IPR005809">
    <property type="entry name" value="Succ_CoA_ligase-like_bsu"/>
</dbReference>
<evidence type="ECO:0000256" key="13">
    <source>
        <dbReference type="HAMAP-Rule" id="MF_03220"/>
    </source>
</evidence>
<feature type="binding site" evidence="13">
    <location>
        <begin position="383"/>
        <end position="385"/>
    </location>
    <ligand>
        <name>substrate</name>
        <note>ligand shared with subunit alpha</note>
    </ligand>
</feature>
<comment type="catalytic activity">
    <reaction evidence="13">
        <text>succinate + ATP + CoA = succinyl-CoA + ADP + phosphate</text>
        <dbReference type="Rhea" id="RHEA:17661"/>
        <dbReference type="ChEBI" id="CHEBI:30031"/>
        <dbReference type="ChEBI" id="CHEBI:30616"/>
        <dbReference type="ChEBI" id="CHEBI:43474"/>
        <dbReference type="ChEBI" id="CHEBI:57287"/>
        <dbReference type="ChEBI" id="CHEBI:57292"/>
        <dbReference type="ChEBI" id="CHEBI:456216"/>
        <dbReference type="EC" id="6.2.1.5"/>
    </reaction>
</comment>
<dbReference type="InterPro" id="IPR034723">
    <property type="entry name" value="Succ_CoA_betaA_euk"/>
</dbReference>
<comment type="similarity">
    <text evidence="13">Belongs to the succinate/malate CoA ligase beta subunit family. ATP-specific subunit beta subfamily.</text>
</comment>
<feature type="binding site" evidence="13">
    <location>
        <position position="275"/>
    </location>
    <ligand>
        <name>Mg(2+)</name>
        <dbReference type="ChEBI" id="CHEBI:18420"/>
    </ligand>
</feature>
<feature type="domain" description="ATP-grasp" evidence="14">
    <location>
        <begin position="64"/>
        <end position="289"/>
    </location>
</feature>
<dbReference type="PROSITE" id="PS50975">
    <property type="entry name" value="ATP_GRASP"/>
    <property type="match status" value="1"/>
</dbReference>
<dbReference type="InterPro" id="IPR017866">
    <property type="entry name" value="Succ-CoA_synthase_bsu_CS"/>
</dbReference>
<dbReference type="GO" id="GO:0004775">
    <property type="term" value="F:succinate-CoA ligase (ADP-forming) activity"/>
    <property type="evidence" value="ECO:0007669"/>
    <property type="project" value="UniProtKB-UniRule"/>
</dbReference>
<dbReference type="UniPathway" id="UPA00223">
    <property type="reaction ID" value="UER00999"/>
</dbReference>
<dbReference type="GO" id="GO:0006099">
    <property type="term" value="P:tricarboxylic acid cycle"/>
    <property type="evidence" value="ECO:0007669"/>
    <property type="project" value="UniProtKB-UniRule"/>
</dbReference>
<comment type="function">
    <text evidence="13">ATP-specific succinyl-CoA synthetase functions in the citric acid cycle (TCA), coupling the hydrolysis of succinyl-CoA to the synthesis of ATP and thus represents the only step of substrate-level phosphorylation in the TCA. The beta subunit provides nucleotide specificity of the enzyme and binds the substrate succinate, while the binding sites for coenzyme A and phosphate are found in the alpha subunit.</text>
</comment>
<dbReference type="GeneID" id="136802559"/>
<dbReference type="FunFam" id="3.30.1490.20:FF:000004">
    <property type="entry name" value="Succinate--CoA ligase [ADP-forming] subunit beta, mitochondrial"/>
    <property type="match status" value="1"/>
</dbReference>
<dbReference type="Gene3D" id="3.30.1490.20">
    <property type="entry name" value="ATP-grasp fold, A domain"/>
    <property type="match status" value="1"/>
</dbReference>
<dbReference type="SUPFAM" id="SSF52210">
    <property type="entry name" value="Succinyl-CoA synthetase domains"/>
    <property type="match status" value="1"/>
</dbReference>
<comment type="cofactor">
    <cofactor evidence="13">
        <name>Mg(2+)</name>
        <dbReference type="ChEBI" id="CHEBI:18420"/>
    </cofactor>
    <text evidence="13">Binds 1 Mg(2+) ion per subunit.</text>
</comment>
<keyword evidence="9 13" id="KW-0496">Mitochondrion</keyword>
<comment type="subunit">
    <text evidence="13">Heterodimer of an alpha and a beta subunit. The beta subunit determines specificity for ATP.</text>
</comment>
<comment type="subcellular location">
    <subcellularLocation>
        <location evidence="13">Mitochondrion</location>
    </subcellularLocation>
</comment>
<evidence type="ECO:0000256" key="11">
    <source>
        <dbReference type="ARBA" id="ARBA00053833"/>
    </source>
</evidence>
<keyword evidence="4 13" id="KW-0479">Metal-binding</keyword>
<feature type="binding site" evidence="13">
    <location>
        <position position="101"/>
    </location>
    <ligand>
        <name>ATP</name>
        <dbReference type="ChEBI" id="CHEBI:30616"/>
    </ligand>
</feature>
<name>A0A7M5X5D9_9CNID</name>